<gene>
    <name evidence="1" type="ORF">CANCADRAFT_963</name>
</gene>
<dbReference type="Gene3D" id="3.40.50.1240">
    <property type="entry name" value="Phosphoglycerate mutase-like"/>
    <property type="match status" value="1"/>
</dbReference>
<protein>
    <submittedName>
        <fullName evidence="1">Uncharacterized protein</fullName>
    </submittedName>
</protein>
<dbReference type="Pfam" id="PF00300">
    <property type="entry name" value="His_Phos_1"/>
    <property type="match status" value="1"/>
</dbReference>
<dbReference type="InterPro" id="IPR051710">
    <property type="entry name" value="Phosphatase_SH3-domain"/>
</dbReference>
<dbReference type="SMART" id="SM00855">
    <property type="entry name" value="PGAM"/>
    <property type="match status" value="1"/>
</dbReference>
<name>A0A1E4TKU2_9ASCO</name>
<proteinExistence type="predicted"/>
<dbReference type="SUPFAM" id="SSF53254">
    <property type="entry name" value="Phosphoglycerate mutase-like"/>
    <property type="match status" value="1"/>
</dbReference>
<dbReference type="PANTHER" id="PTHR16469:SF27">
    <property type="entry name" value="UBIQUITIN-ASSOCIATED AND SH3 DOMAIN-CONTAINING BA-RELATED"/>
    <property type="match status" value="1"/>
</dbReference>
<organism evidence="1 2">
    <name type="scientific">Tortispora caseinolytica NRRL Y-17796</name>
    <dbReference type="NCBI Taxonomy" id="767744"/>
    <lineage>
        <taxon>Eukaryota</taxon>
        <taxon>Fungi</taxon>
        <taxon>Dikarya</taxon>
        <taxon>Ascomycota</taxon>
        <taxon>Saccharomycotina</taxon>
        <taxon>Trigonopsidomycetes</taxon>
        <taxon>Trigonopsidales</taxon>
        <taxon>Trigonopsidaceae</taxon>
        <taxon>Tortispora</taxon>
    </lineage>
</organism>
<dbReference type="InterPro" id="IPR013078">
    <property type="entry name" value="His_Pase_superF_clade-1"/>
</dbReference>
<dbReference type="OrthoDB" id="3898179at2759"/>
<dbReference type="InterPro" id="IPR029033">
    <property type="entry name" value="His_PPase_superfam"/>
</dbReference>
<dbReference type="CDD" id="cd07067">
    <property type="entry name" value="HP_PGM_like"/>
    <property type="match status" value="1"/>
</dbReference>
<accession>A0A1E4TKU2</accession>
<evidence type="ECO:0000313" key="1">
    <source>
        <dbReference type="EMBL" id="ODV92375.1"/>
    </source>
</evidence>
<dbReference type="EMBL" id="KV453841">
    <property type="protein sequence ID" value="ODV92375.1"/>
    <property type="molecule type" value="Genomic_DNA"/>
</dbReference>
<evidence type="ECO:0000313" key="2">
    <source>
        <dbReference type="Proteomes" id="UP000095023"/>
    </source>
</evidence>
<dbReference type="Proteomes" id="UP000095023">
    <property type="component" value="Unassembled WGS sequence"/>
</dbReference>
<reference evidence="2" key="1">
    <citation type="submission" date="2016-02" db="EMBL/GenBank/DDBJ databases">
        <title>Comparative genomics of biotechnologically important yeasts.</title>
        <authorList>
            <consortium name="DOE Joint Genome Institute"/>
            <person name="Riley R."/>
            <person name="Haridas S."/>
            <person name="Wolfe K.H."/>
            <person name="Lopes M.R."/>
            <person name="Hittinger C.T."/>
            <person name="Goker M."/>
            <person name="Salamov A."/>
            <person name="Wisecaver J."/>
            <person name="Long T.M."/>
            <person name="Aerts A.L."/>
            <person name="Barry K."/>
            <person name="Choi C."/>
            <person name="Clum A."/>
            <person name="Coughlan A.Y."/>
            <person name="Deshpande S."/>
            <person name="Douglass A.P."/>
            <person name="Hanson S.J."/>
            <person name="Klenk H.-P."/>
            <person name="Labutti K."/>
            <person name="Lapidus A."/>
            <person name="Lindquist E."/>
            <person name="Lipzen A."/>
            <person name="Meier-Kolthoff J.P."/>
            <person name="Ohm R.A."/>
            <person name="Otillar R.P."/>
            <person name="Pangilinan J."/>
            <person name="Peng Y."/>
            <person name="Rokas A."/>
            <person name="Rosa C.A."/>
            <person name="Scheuner C."/>
            <person name="Sibirny A.A."/>
            <person name="Slot J.C."/>
            <person name="Stielow J.B."/>
            <person name="Sun H."/>
            <person name="Kurtzman C.P."/>
            <person name="Blackwell M."/>
            <person name="Jeffries T.W."/>
            <person name="Grigoriev I.V."/>
        </authorList>
    </citation>
    <scope>NUCLEOTIDE SEQUENCE [LARGE SCALE GENOMIC DNA]</scope>
    <source>
        <strain evidence="2">NRRL Y-17796</strain>
    </source>
</reference>
<keyword evidence="2" id="KW-1185">Reference proteome</keyword>
<dbReference type="AlphaFoldDB" id="A0A1E4TKU2"/>
<sequence length="349" mass="38677">MVKAVFISRHCSRIDAEDPTWKETAVTPYNPPLSARGFNEAKELGIRVKQAMHDCGGSKLSIHSSPFLRCIQTASEIAKTVDNVELSIDCSLGEWITSDYFTDITPPPEDNHRSLVETAHRYLNNSTTPGVNNRDAWKFGKGGEYDEEWSEMNERARKALGCIIEEARMRTIESDSANGNIFIGEVILIVSHGAICNSLIGGLSNRPTLINISVGSLSIALPVEEKPVVDSTSQSLIDRIGHWKLSQIGDMRRTSKSDSSDEEDVALWNSSRREMSTARSILSRSGSVITDSNHIRSRSGSKSRLHMLVNEGTKTQSGSLWKPQDLSKKLEATSDFNEPKIWNESQKQG</sequence>
<dbReference type="PANTHER" id="PTHR16469">
    <property type="entry name" value="UBIQUITIN-ASSOCIATED AND SH3 DOMAIN-CONTAINING BA-RELATED"/>
    <property type="match status" value="1"/>
</dbReference>